<dbReference type="InterPro" id="IPR036291">
    <property type="entry name" value="NAD(P)-bd_dom_sf"/>
</dbReference>
<reference evidence="11" key="1">
    <citation type="journal article" date="2014" name="Int. J. Syst. Evol. Microbiol.">
        <title>Complete genome sequence of Corynebacterium casei LMG S-19264T (=DSM 44701T), isolated from a smear-ripened cheese.</title>
        <authorList>
            <consortium name="US DOE Joint Genome Institute (JGI-PGF)"/>
            <person name="Walter F."/>
            <person name="Albersmeier A."/>
            <person name="Kalinowski J."/>
            <person name="Ruckert C."/>
        </authorList>
    </citation>
    <scope>NUCLEOTIDE SEQUENCE</scope>
    <source>
        <strain evidence="11">CGMCC 1.15179</strain>
    </source>
</reference>
<keyword evidence="4 6" id="KW-0560">Oxidoreductase</keyword>
<sequence length="278" mass="30017">MNDKPQTCFIGAGAMAEAILCGLLENTDTRPHQIRVINRTNTDRLRELEQRYQLLAANDKEETIRQAKQVILAVKPKDMADAIQQWGSCIHSGQTVISVVAGIPTSFIESLLPQPTAVIRAMPNTSSMIGRSATALCKGQYAQQKDLEAAVRIFSAIGSAIVVEEDQMDTVTGLSGSGPAYIYYLVEALEQAGIEAGLSRTVARELTLQTLLGAAHMLVETGEEPAELRRKVTSPGGTTMAGLQTLAEHRFEEAVAEAVHSAKKRAQELGRSMTALSR</sequence>
<comment type="caution">
    <text evidence="11">The sequence shown here is derived from an EMBL/GenBank/DDBJ whole genome shotgun (WGS) entry which is preliminary data.</text>
</comment>
<feature type="domain" description="Pyrroline-5-carboxylate reductase catalytic N-terminal" evidence="9">
    <location>
        <begin position="8"/>
        <end position="102"/>
    </location>
</feature>
<dbReference type="SUPFAM" id="SSF51735">
    <property type="entry name" value="NAD(P)-binding Rossmann-fold domains"/>
    <property type="match status" value="1"/>
</dbReference>
<dbReference type="HAMAP" id="MF_01925">
    <property type="entry name" value="P5C_reductase"/>
    <property type="match status" value="1"/>
</dbReference>
<keyword evidence="2 6" id="KW-0641">Proline biosynthesis</keyword>
<evidence type="ECO:0000256" key="4">
    <source>
        <dbReference type="ARBA" id="ARBA00023002"/>
    </source>
</evidence>
<evidence type="ECO:0000256" key="6">
    <source>
        <dbReference type="HAMAP-Rule" id="MF_01925"/>
    </source>
</evidence>
<dbReference type="Gene3D" id="1.10.3730.10">
    <property type="entry name" value="ProC C-terminal domain-like"/>
    <property type="match status" value="1"/>
</dbReference>
<keyword evidence="12" id="KW-1185">Reference proteome</keyword>
<dbReference type="GO" id="GO:0005737">
    <property type="term" value="C:cytoplasm"/>
    <property type="evidence" value="ECO:0007669"/>
    <property type="project" value="UniProtKB-SubCell"/>
</dbReference>
<evidence type="ECO:0000256" key="3">
    <source>
        <dbReference type="ARBA" id="ARBA00022857"/>
    </source>
</evidence>
<dbReference type="Pfam" id="PF14748">
    <property type="entry name" value="P5CR_dimer"/>
    <property type="match status" value="1"/>
</dbReference>
<dbReference type="InterPro" id="IPR008927">
    <property type="entry name" value="6-PGluconate_DH-like_C_sf"/>
</dbReference>
<organism evidence="11 12">
    <name type="scientific">Marinithermofilum abyssi</name>
    <dbReference type="NCBI Taxonomy" id="1571185"/>
    <lineage>
        <taxon>Bacteria</taxon>
        <taxon>Bacillati</taxon>
        <taxon>Bacillota</taxon>
        <taxon>Bacilli</taxon>
        <taxon>Bacillales</taxon>
        <taxon>Thermoactinomycetaceae</taxon>
        <taxon>Marinithermofilum</taxon>
    </lineage>
</organism>
<feature type="binding site" evidence="8">
    <location>
        <begin position="73"/>
        <end position="76"/>
    </location>
    <ligand>
        <name>NADP(+)</name>
        <dbReference type="ChEBI" id="CHEBI:58349"/>
    </ligand>
</feature>
<dbReference type="InterPro" id="IPR028939">
    <property type="entry name" value="P5C_Rdtase_cat_N"/>
</dbReference>
<dbReference type="PANTHER" id="PTHR11645">
    <property type="entry name" value="PYRROLINE-5-CARBOXYLATE REDUCTASE"/>
    <property type="match status" value="1"/>
</dbReference>
<dbReference type="EMBL" id="BMHQ01000013">
    <property type="protein sequence ID" value="GGE26772.1"/>
    <property type="molecule type" value="Genomic_DNA"/>
</dbReference>
<evidence type="ECO:0000256" key="8">
    <source>
        <dbReference type="PIRSR" id="PIRSR000193-1"/>
    </source>
</evidence>
<dbReference type="EC" id="1.5.1.2" evidence="6 7"/>
<dbReference type="PIRSF" id="PIRSF000193">
    <property type="entry name" value="Pyrrol-5-carb_rd"/>
    <property type="match status" value="1"/>
</dbReference>
<feature type="binding site" evidence="8">
    <location>
        <begin position="10"/>
        <end position="15"/>
    </location>
    <ligand>
        <name>NADP(+)</name>
        <dbReference type="ChEBI" id="CHEBI:58349"/>
    </ligand>
</feature>
<proteinExistence type="inferred from homology"/>
<evidence type="ECO:0000313" key="11">
    <source>
        <dbReference type="EMBL" id="GGE26772.1"/>
    </source>
</evidence>
<dbReference type="RefSeq" id="WP_188648825.1">
    <property type="nucleotide sequence ID" value="NZ_BMHQ01000013.1"/>
</dbReference>
<evidence type="ECO:0000256" key="5">
    <source>
        <dbReference type="ARBA" id="ARBA00058118"/>
    </source>
</evidence>
<comment type="catalytic activity">
    <reaction evidence="6">
        <text>L-proline + NAD(+) = (S)-1-pyrroline-5-carboxylate + NADH + 2 H(+)</text>
        <dbReference type="Rhea" id="RHEA:14105"/>
        <dbReference type="ChEBI" id="CHEBI:15378"/>
        <dbReference type="ChEBI" id="CHEBI:17388"/>
        <dbReference type="ChEBI" id="CHEBI:57540"/>
        <dbReference type="ChEBI" id="CHEBI:57945"/>
        <dbReference type="ChEBI" id="CHEBI:60039"/>
        <dbReference type="EC" id="1.5.1.2"/>
    </reaction>
</comment>
<dbReference type="UniPathway" id="UPA00098">
    <property type="reaction ID" value="UER00361"/>
</dbReference>
<dbReference type="Proteomes" id="UP000625210">
    <property type="component" value="Unassembled WGS sequence"/>
</dbReference>
<dbReference type="AlphaFoldDB" id="A0A8J2VK74"/>
<dbReference type="InterPro" id="IPR029036">
    <property type="entry name" value="P5CR_dimer"/>
</dbReference>
<protein>
    <recommendedName>
        <fullName evidence="6 7">Pyrroline-5-carboxylate reductase</fullName>
        <shortName evidence="6">P5C reductase</shortName>
        <shortName evidence="6">P5CR</shortName>
        <ecNumber evidence="6 7">1.5.1.2</ecNumber>
    </recommendedName>
    <alternativeName>
        <fullName evidence="6">PCA reductase</fullName>
    </alternativeName>
</protein>
<evidence type="ECO:0000259" key="10">
    <source>
        <dbReference type="Pfam" id="PF14748"/>
    </source>
</evidence>
<feature type="domain" description="Pyrroline-5-carboxylate reductase dimerisation" evidence="10">
    <location>
        <begin position="165"/>
        <end position="269"/>
    </location>
</feature>
<dbReference type="SUPFAM" id="SSF48179">
    <property type="entry name" value="6-phosphogluconate dehydrogenase C-terminal domain-like"/>
    <property type="match status" value="1"/>
</dbReference>
<dbReference type="GO" id="GO:0055129">
    <property type="term" value="P:L-proline biosynthetic process"/>
    <property type="evidence" value="ECO:0007669"/>
    <property type="project" value="UniProtKB-UniRule"/>
</dbReference>
<evidence type="ECO:0000256" key="1">
    <source>
        <dbReference type="ARBA" id="ARBA00005525"/>
    </source>
</evidence>
<comment type="function">
    <text evidence="5 6">Catalyzes the reduction of 1-pyrroline-5-carboxylate (PCA) to L-proline.</text>
</comment>
<dbReference type="FunFam" id="1.10.3730.10:FF:000001">
    <property type="entry name" value="Pyrroline-5-carboxylate reductase"/>
    <property type="match status" value="1"/>
</dbReference>
<keyword evidence="6" id="KW-0028">Amino-acid biosynthesis</keyword>
<dbReference type="InterPro" id="IPR000304">
    <property type="entry name" value="Pyrroline-COOH_reductase"/>
</dbReference>
<comment type="similarity">
    <text evidence="1 6">Belongs to the pyrroline-5-carboxylate reductase family.</text>
</comment>
<dbReference type="PANTHER" id="PTHR11645:SF49">
    <property type="entry name" value="PYRROLINE-5-CARBOXYLATE REDUCTASE 1"/>
    <property type="match status" value="1"/>
</dbReference>
<evidence type="ECO:0000256" key="2">
    <source>
        <dbReference type="ARBA" id="ARBA00022650"/>
    </source>
</evidence>
<comment type="pathway">
    <text evidence="6">Amino-acid biosynthesis; L-proline biosynthesis; L-proline from L-glutamate 5-semialdehyde: step 1/1.</text>
</comment>
<evidence type="ECO:0000259" key="9">
    <source>
        <dbReference type="Pfam" id="PF03807"/>
    </source>
</evidence>
<comment type="subcellular location">
    <subcellularLocation>
        <location evidence="6">Cytoplasm</location>
    </subcellularLocation>
</comment>
<keyword evidence="6" id="KW-0963">Cytoplasm</keyword>
<dbReference type="NCBIfam" id="TIGR00112">
    <property type="entry name" value="proC"/>
    <property type="match status" value="1"/>
</dbReference>
<keyword evidence="3 6" id="KW-0521">NADP</keyword>
<accession>A0A8J2VK74</accession>
<dbReference type="Gene3D" id="3.40.50.720">
    <property type="entry name" value="NAD(P)-binding Rossmann-like Domain"/>
    <property type="match status" value="1"/>
</dbReference>
<evidence type="ECO:0000313" key="12">
    <source>
        <dbReference type="Proteomes" id="UP000625210"/>
    </source>
</evidence>
<dbReference type="GO" id="GO:0004735">
    <property type="term" value="F:pyrroline-5-carboxylate reductase activity"/>
    <property type="evidence" value="ECO:0007669"/>
    <property type="project" value="UniProtKB-UniRule"/>
</dbReference>
<dbReference type="Pfam" id="PF03807">
    <property type="entry name" value="F420_oxidored"/>
    <property type="match status" value="1"/>
</dbReference>
<gene>
    <name evidence="6 11" type="primary">proC</name>
    <name evidence="11" type="ORF">GCM10011571_31240</name>
</gene>
<name>A0A8J2VK74_9BACL</name>
<reference evidence="11" key="2">
    <citation type="submission" date="2020-09" db="EMBL/GenBank/DDBJ databases">
        <authorList>
            <person name="Sun Q."/>
            <person name="Zhou Y."/>
        </authorList>
    </citation>
    <scope>NUCLEOTIDE SEQUENCE</scope>
    <source>
        <strain evidence="11">CGMCC 1.15179</strain>
    </source>
</reference>
<evidence type="ECO:0000256" key="7">
    <source>
        <dbReference type="NCBIfam" id="TIGR00112"/>
    </source>
</evidence>
<comment type="catalytic activity">
    <reaction evidence="6">
        <text>L-proline + NADP(+) = (S)-1-pyrroline-5-carboxylate + NADPH + 2 H(+)</text>
        <dbReference type="Rhea" id="RHEA:14109"/>
        <dbReference type="ChEBI" id="CHEBI:15378"/>
        <dbReference type="ChEBI" id="CHEBI:17388"/>
        <dbReference type="ChEBI" id="CHEBI:57783"/>
        <dbReference type="ChEBI" id="CHEBI:58349"/>
        <dbReference type="ChEBI" id="CHEBI:60039"/>
        <dbReference type="EC" id="1.5.1.2"/>
    </reaction>
</comment>